<proteinExistence type="predicted"/>
<reference evidence="2" key="1">
    <citation type="journal article" date="2019" name="Int. J. Syst. Evol. Microbiol.">
        <title>The Global Catalogue of Microorganisms (GCM) 10K type strain sequencing project: providing services to taxonomists for standard genome sequencing and annotation.</title>
        <authorList>
            <consortium name="The Broad Institute Genomics Platform"/>
            <consortium name="The Broad Institute Genome Sequencing Center for Infectious Disease"/>
            <person name="Wu L."/>
            <person name="Ma J."/>
        </authorList>
    </citation>
    <scope>NUCLEOTIDE SEQUENCE [LARGE SCALE GENOMIC DNA]</scope>
    <source>
        <strain evidence="2">CCUG 57113</strain>
    </source>
</reference>
<keyword evidence="2" id="KW-1185">Reference proteome</keyword>
<name>A0ABW0LZJ7_9BACL</name>
<dbReference type="RefSeq" id="WP_209750970.1">
    <property type="nucleotide sequence ID" value="NZ_JBHSMH010000054.1"/>
</dbReference>
<evidence type="ECO:0000313" key="2">
    <source>
        <dbReference type="Proteomes" id="UP001596105"/>
    </source>
</evidence>
<organism evidence="1 2">
    <name type="scientific">Cohnella suwonensis</name>
    <dbReference type="NCBI Taxonomy" id="696072"/>
    <lineage>
        <taxon>Bacteria</taxon>
        <taxon>Bacillati</taxon>
        <taxon>Bacillota</taxon>
        <taxon>Bacilli</taxon>
        <taxon>Bacillales</taxon>
        <taxon>Paenibacillaceae</taxon>
        <taxon>Cohnella</taxon>
    </lineage>
</organism>
<gene>
    <name evidence="1" type="ORF">ACFPPD_15775</name>
</gene>
<dbReference type="EMBL" id="JBHSMH010000054">
    <property type="protein sequence ID" value="MFC5470166.1"/>
    <property type="molecule type" value="Genomic_DNA"/>
</dbReference>
<evidence type="ECO:0000313" key="1">
    <source>
        <dbReference type="EMBL" id="MFC5470166.1"/>
    </source>
</evidence>
<dbReference type="Proteomes" id="UP001596105">
    <property type="component" value="Unassembled WGS sequence"/>
</dbReference>
<comment type="caution">
    <text evidence="1">The sequence shown here is derived from an EMBL/GenBank/DDBJ whole genome shotgun (WGS) entry which is preliminary data.</text>
</comment>
<sequence>MTKRQYDAIGTVINWALSSTTSLADKMGIVEFRFEGSGSYQGGDPATPQGYNSTKVSLKSIDFTGATTTCTGGKHDLDYATNGFVHAANFHTGKGLYGAMSVIYRNGDILGVFQRASTLPNKMESFDTVAPGTYKFVVGTHPMSGGYKALNLYVLGTTNRDCRPSSTKRRILPALRSRGLTPTVVILPNVDPKVA</sequence>
<accession>A0ABW0LZJ7</accession>
<protein>
    <submittedName>
        <fullName evidence="1">Uncharacterized protein</fullName>
    </submittedName>
</protein>